<dbReference type="GO" id="GO:0005198">
    <property type="term" value="F:structural molecule activity"/>
    <property type="evidence" value="ECO:0007669"/>
    <property type="project" value="InterPro"/>
</dbReference>
<reference evidence="2 3" key="1">
    <citation type="submission" date="2018-03" db="EMBL/GenBank/DDBJ databases">
        <title>Genomic Encyclopedia of Archaeal and Bacterial Type Strains, Phase II (KMG-II): from individual species to whole genera.</title>
        <authorList>
            <person name="Goeker M."/>
        </authorList>
    </citation>
    <scope>NUCLEOTIDE SEQUENCE [LARGE SCALE GENOMIC DNA]</scope>
    <source>
        <strain evidence="2 3">DSM 44720</strain>
    </source>
</reference>
<proteinExistence type="predicted"/>
<feature type="compositionally biased region" description="Polar residues" evidence="1">
    <location>
        <begin position="304"/>
        <end position="314"/>
    </location>
</feature>
<dbReference type="AlphaFoldDB" id="A0A2T0T065"/>
<dbReference type="Pfam" id="PF06841">
    <property type="entry name" value="Phage_T4_gp19"/>
    <property type="match status" value="1"/>
</dbReference>
<feature type="compositionally biased region" description="Basic and acidic residues" evidence="1">
    <location>
        <begin position="204"/>
        <end position="216"/>
    </location>
</feature>
<organism evidence="2 3">
    <name type="scientific">Umezawaea tangerina</name>
    <dbReference type="NCBI Taxonomy" id="84725"/>
    <lineage>
        <taxon>Bacteria</taxon>
        <taxon>Bacillati</taxon>
        <taxon>Actinomycetota</taxon>
        <taxon>Actinomycetes</taxon>
        <taxon>Pseudonocardiales</taxon>
        <taxon>Pseudonocardiaceae</taxon>
        <taxon>Umezawaea</taxon>
    </lineage>
</organism>
<comment type="caution">
    <text evidence="2">The sequence shown here is derived from an EMBL/GenBank/DDBJ whole genome shotgun (WGS) entry which is preliminary data.</text>
</comment>
<gene>
    <name evidence="2" type="ORF">CLV43_108468</name>
</gene>
<accession>A0A2T0T065</accession>
<evidence type="ECO:0000313" key="3">
    <source>
        <dbReference type="Proteomes" id="UP000239494"/>
    </source>
</evidence>
<dbReference type="OrthoDB" id="9790161at2"/>
<evidence type="ECO:0000313" key="2">
    <source>
        <dbReference type="EMBL" id="PRY39068.1"/>
    </source>
</evidence>
<feature type="region of interest" description="Disordered" evidence="1">
    <location>
        <begin position="366"/>
        <end position="424"/>
    </location>
</feature>
<dbReference type="RefSeq" id="WP_106190495.1">
    <property type="nucleotide sequence ID" value="NZ_PVTF01000008.1"/>
</dbReference>
<dbReference type="Proteomes" id="UP000239494">
    <property type="component" value="Unassembled WGS sequence"/>
</dbReference>
<evidence type="ECO:0000256" key="1">
    <source>
        <dbReference type="SAM" id="MobiDB-lite"/>
    </source>
</evidence>
<dbReference type="InterPro" id="IPR010667">
    <property type="entry name" value="Phage_T4_Gp19"/>
</dbReference>
<sequence length="424" mass="45462">MIIPLLTQPPLGAWAAKRKPGRPGTHPRYGTTTWFRVVVVRPTGSEDLGRWSGCSGLGVELTVDEVWSGGEDDAPYFVPKAINHGRIVLERAMDHADSERVQVWLRRVAREWHDSAEGGAGLVESGATAKGGEPAKALYTGTTVIISMFTSPGGDDGERLLGSWELANAFPVAWSAPMLTDKAGRVAIEKLTLVHRGFLGKGSLGDHESARSDQTKGRFTISHGPNDRLEFQYNPREVTLEKKLDGLTHSGYHVYNSEDSWRMDNRLCFKVQALTVEGATAVRTTATKLWDWLEPEGEPKKGSATPSGGQQNAKRLTISMGPSHVDDVHLRSVEIRYTRFTRAGVPCRAVVTLAVVMAADVRAQDGAAPTGAPGGGGRSPGKNALGKGGTAGPRGRNTPAAPPPARAASTVDDPFRPGLTRGKR</sequence>
<keyword evidence="3" id="KW-1185">Reference proteome</keyword>
<name>A0A2T0T065_9PSEU</name>
<dbReference type="EMBL" id="PVTF01000008">
    <property type="protein sequence ID" value="PRY39068.1"/>
    <property type="molecule type" value="Genomic_DNA"/>
</dbReference>
<feature type="region of interest" description="Disordered" evidence="1">
    <location>
        <begin position="295"/>
        <end position="320"/>
    </location>
</feature>
<feature type="region of interest" description="Disordered" evidence="1">
    <location>
        <begin position="204"/>
        <end position="226"/>
    </location>
</feature>
<protein>
    <submittedName>
        <fullName evidence="2">Phage tail-like protein</fullName>
    </submittedName>
</protein>